<dbReference type="EMBL" id="CVRI01000003">
    <property type="protein sequence ID" value="CRK87092.1"/>
    <property type="molecule type" value="Genomic_DNA"/>
</dbReference>
<evidence type="ECO:0000313" key="2">
    <source>
        <dbReference type="EMBL" id="CRK87092.1"/>
    </source>
</evidence>
<evidence type="ECO:0000256" key="1">
    <source>
        <dbReference type="SAM" id="MobiDB-lite"/>
    </source>
</evidence>
<evidence type="ECO:0000313" key="3">
    <source>
        <dbReference type="Proteomes" id="UP000183832"/>
    </source>
</evidence>
<gene>
    <name evidence="2" type="ORF">CLUMA_CG000861</name>
</gene>
<name>A0A1J1HI56_9DIPT</name>
<keyword evidence="3" id="KW-1185">Reference proteome</keyword>
<dbReference type="AlphaFoldDB" id="A0A1J1HI56"/>
<reference evidence="2 3" key="1">
    <citation type="submission" date="2015-04" db="EMBL/GenBank/DDBJ databases">
        <authorList>
            <person name="Syromyatnikov M.Y."/>
            <person name="Popov V.N."/>
        </authorList>
    </citation>
    <scope>NUCLEOTIDE SEQUENCE [LARGE SCALE GENOMIC DNA]</scope>
</reference>
<feature type="region of interest" description="Disordered" evidence="1">
    <location>
        <begin position="25"/>
        <end position="46"/>
    </location>
</feature>
<dbReference type="Proteomes" id="UP000183832">
    <property type="component" value="Unassembled WGS sequence"/>
</dbReference>
<feature type="compositionally biased region" description="Basic and acidic residues" evidence="1">
    <location>
        <begin position="25"/>
        <end position="40"/>
    </location>
</feature>
<proteinExistence type="predicted"/>
<organism evidence="2 3">
    <name type="scientific">Clunio marinus</name>
    <dbReference type="NCBI Taxonomy" id="568069"/>
    <lineage>
        <taxon>Eukaryota</taxon>
        <taxon>Metazoa</taxon>
        <taxon>Ecdysozoa</taxon>
        <taxon>Arthropoda</taxon>
        <taxon>Hexapoda</taxon>
        <taxon>Insecta</taxon>
        <taxon>Pterygota</taxon>
        <taxon>Neoptera</taxon>
        <taxon>Endopterygota</taxon>
        <taxon>Diptera</taxon>
        <taxon>Nematocera</taxon>
        <taxon>Chironomoidea</taxon>
        <taxon>Chironomidae</taxon>
        <taxon>Clunio</taxon>
    </lineage>
</organism>
<protein>
    <submittedName>
        <fullName evidence="2">CLUMA_CG000861, isoform A</fullName>
    </submittedName>
</protein>
<accession>A0A1J1HI56</accession>
<sequence>MALKCGSSQKKQIVFEESESAEFKRRNEASHLNHSNCDKAEDCDDESDSNFEILPQFSHVSLASSSRNEVINLKSSSSQSASVCRLPKVDWKNSEEIFMKMERFKTDEHFDLKLSRSFTDQQRFDEQKELKKCLHTSIFKQSKSN</sequence>